<dbReference type="VEuPathDB" id="FungiDB:RhiirFUN_000186"/>
<reference evidence="4 5" key="1">
    <citation type="submission" date="2015-10" db="EMBL/GenBank/DDBJ databases">
        <title>Genome analyses suggest a sexual origin of heterokaryosis in a supposedly ancient asexual fungus.</title>
        <authorList>
            <person name="Ropars J."/>
            <person name="Sedzielewska K."/>
            <person name="Noel J."/>
            <person name="Charron P."/>
            <person name="Farinelli L."/>
            <person name="Marton T."/>
            <person name="Kruger M."/>
            <person name="Pelin A."/>
            <person name="Brachmann A."/>
            <person name="Corradi N."/>
        </authorList>
    </citation>
    <scope>NUCLEOTIDE SEQUENCE [LARGE SCALE GENOMIC DNA]</scope>
    <source>
        <strain evidence="4 5">A4</strain>
    </source>
</reference>
<keyword evidence="1" id="KW-0175">Coiled coil</keyword>
<evidence type="ECO:0000256" key="3">
    <source>
        <dbReference type="SAM" id="Phobius"/>
    </source>
</evidence>
<evidence type="ECO:0000313" key="5">
    <source>
        <dbReference type="Proteomes" id="UP000234323"/>
    </source>
</evidence>
<dbReference type="Proteomes" id="UP000234323">
    <property type="component" value="Unassembled WGS sequence"/>
</dbReference>
<name>A0A2I1GGU6_9GLOM</name>
<organism evidence="4 5">
    <name type="scientific">Rhizophagus irregularis</name>
    <dbReference type="NCBI Taxonomy" id="588596"/>
    <lineage>
        <taxon>Eukaryota</taxon>
        <taxon>Fungi</taxon>
        <taxon>Fungi incertae sedis</taxon>
        <taxon>Mucoromycota</taxon>
        <taxon>Glomeromycotina</taxon>
        <taxon>Glomeromycetes</taxon>
        <taxon>Glomerales</taxon>
        <taxon>Glomeraceae</taxon>
        <taxon>Rhizophagus</taxon>
    </lineage>
</organism>
<evidence type="ECO:0000256" key="2">
    <source>
        <dbReference type="SAM" id="MobiDB-lite"/>
    </source>
</evidence>
<keyword evidence="3" id="KW-0472">Membrane</keyword>
<gene>
    <name evidence="4" type="ORF">RhiirA4_460541</name>
</gene>
<dbReference type="EMBL" id="LLXI01000414">
    <property type="protein sequence ID" value="PKY45855.1"/>
    <property type="molecule type" value="Genomic_DNA"/>
</dbReference>
<proteinExistence type="predicted"/>
<feature type="compositionally biased region" description="Basic residues" evidence="2">
    <location>
        <begin position="185"/>
        <end position="199"/>
    </location>
</feature>
<evidence type="ECO:0000313" key="4">
    <source>
        <dbReference type="EMBL" id="PKY45855.1"/>
    </source>
</evidence>
<feature type="region of interest" description="Disordered" evidence="2">
    <location>
        <begin position="176"/>
        <end position="209"/>
    </location>
</feature>
<evidence type="ECO:0000256" key="1">
    <source>
        <dbReference type="SAM" id="Coils"/>
    </source>
</evidence>
<comment type="caution">
    <text evidence="4">The sequence shown here is derived from an EMBL/GenBank/DDBJ whole genome shotgun (WGS) entry which is preliminary data.</text>
</comment>
<feature type="transmembrane region" description="Helical" evidence="3">
    <location>
        <begin position="60"/>
        <end position="81"/>
    </location>
</feature>
<feature type="coiled-coil region" evidence="1">
    <location>
        <begin position="95"/>
        <end position="147"/>
    </location>
</feature>
<protein>
    <submittedName>
        <fullName evidence="4">Uncharacterized protein</fullName>
    </submittedName>
</protein>
<dbReference type="VEuPathDB" id="FungiDB:RhiirA1_479555"/>
<sequence length="214" mass="25159">MKAFFDPFYDIYNYYLADVIKCKKIEEYIELEEKLIGPVTISKPGKIPVHLNKPDTKVPVVYYFISLFLIKWAGKALVNIIEMVLYRKRVAALKYEQIKMQNEKFLENNEELTKKLADSSLINGLMIADLENRIRNLEADVIAKERIILKKSEANNILWEKIKALEVKEEKPTCQETDMDLDKKVQKKKKRPNKKRKWARAQQNKNGVINEIKL</sequence>
<dbReference type="VEuPathDB" id="FungiDB:FUN_022214"/>
<keyword evidence="3" id="KW-1133">Transmembrane helix</keyword>
<dbReference type="AlphaFoldDB" id="A0A2I1GGU6"/>
<keyword evidence="5" id="KW-1185">Reference proteome</keyword>
<accession>A0A2I1GGU6</accession>
<keyword evidence="3" id="KW-0812">Transmembrane</keyword>